<dbReference type="KEGG" id="chq:AQ619_17755"/>
<evidence type="ECO:0000313" key="1">
    <source>
        <dbReference type="EMBL" id="ALL15057.1"/>
    </source>
</evidence>
<dbReference type="InterPro" id="IPR037473">
    <property type="entry name" value="Lcp-like"/>
</dbReference>
<dbReference type="Proteomes" id="UP000056905">
    <property type="component" value="Chromosome"/>
</dbReference>
<keyword evidence="2" id="KW-1185">Reference proteome</keyword>
<proteinExistence type="predicted"/>
<dbReference type="PANTHER" id="PTHR37539:SF1">
    <property type="entry name" value="ER-BOUND OXYGENASE MPAB_MPAB'_RUBBER OXYGENASE CATALYTIC DOMAIN-CONTAINING PROTEIN"/>
    <property type="match status" value="1"/>
</dbReference>
<gene>
    <name evidence="1" type="ORF">AQ619_17755</name>
</gene>
<evidence type="ECO:0000313" key="2">
    <source>
        <dbReference type="Proteomes" id="UP000056905"/>
    </source>
</evidence>
<dbReference type="PANTHER" id="PTHR37539">
    <property type="entry name" value="SECRETED PROTEIN-RELATED"/>
    <property type="match status" value="1"/>
</dbReference>
<dbReference type="STRING" id="69395.AQ619_17755"/>
<dbReference type="RefSeq" id="WP_062150854.1">
    <property type="nucleotide sequence ID" value="NZ_CP013002.1"/>
</dbReference>
<dbReference type="AlphaFoldDB" id="A0A0P0P3C2"/>
<name>A0A0P0P3C2_9CAUL</name>
<organism evidence="1 2">
    <name type="scientific">Caulobacter henricii</name>
    <dbReference type="NCBI Taxonomy" id="69395"/>
    <lineage>
        <taxon>Bacteria</taxon>
        <taxon>Pseudomonadati</taxon>
        <taxon>Pseudomonadota</taxon>
        <taxon>Alphaproteobacteria</taxon>
        <taxon>Caulobacterales</taxon>
        <taxon>Caulobacteraceae</taxon>
        <taxon>Caulobacter</taxon>
    </lineage>
</organism>
<sequence length="442" mass="48563">MNATIEQVRARVAEQKVRLPELYGGVDFDLVPERFTEIPAESVAPKGVAGAEPSAEQLALIRAYSLLGDRVADAYAGLMPQHGFRGLIGLLTRACDEGVEAIPDAPPELVAFIRDMEQVPEWLDMELVREGARLDRPAAAVLSPFAIRGAFVATFMNKYAALPMALTGTLGHESAARRVNETASFFTTTLLPGALERHGPGFKAAAMVRLMHSMVRFNALRRPGAWDARVYGVPIPQVDQMPAGLIPIFLLSYKLLRQGRTTFTPAERARVELSRYRCFLLGLPEDLLADNPVGIVQAMTARNQTLRRGFDDETCGALVRATLSAYLPPDQSWRNRLFNAVERGFAKVFFLRQFLGGDRAAAARMGVEITSADRVLFLLVALVVTSQMAVYGLALKIPGLKSLADRHLVRQLRRHLVRYGHAEFTTDAAQYRPTAARPAAAI</sequence>
<dbReference type="OrthoDB" id="7614910at2"/>
<protein>
    <submittedName>
        <fullName evidence="1">Uncharacterized protein</fullName>
    </submittedName>
</protein>
<accession>A0A0P0P3C2</accession>
<dbReference type="EMBL" id="CP013002">
    <property type="protein sequence ID" value="ALL15057.1"/>
    <property type="molecule type" value="Genomic_DNA"/>
</dbReference>
<reference evidence="1 2" key="1">
    <citation type="submission" date="2015-10" db="EMBL/GenBank/DDBJ databases">
        <title>Conservation of the essential genome among Caulobacter and Brevundimonas species.</title>
        <authorList>
            <person name="Scott D."/>
            <person name="Ely B."/>
        </authorList>
    </citation>
    <scope>NUCLEOTIDE SEQUENCE [LARGE SCALE GENOMIC DNA]</scope>
    <source>
        <strain evidence="1 2">CB4</strain>
    </source>
</reference>